<comment type="similarity">
    <text evidence="1">Belongs to the protease inhibitor I39 (alpha-2-macroglobulin) family. Bacterial alpha-2-macroglobulin subfamily.</text>
</comment>
<dbReference type="EMBL" id="CP015584">
    <property type="protein sequence ID" value="APT59663.1"/>
    <property type="molecule type" value="Genomic_DNA"/>
</dbReference>
<dbReference type="Pfam" id="PF07703">
    <property type="entry name" value="A2M_BRD"/>
    <property type="match status" value="1"/>
</dbReference>
<keyword evidence="2 3" id="KW-0732">Signal</keyword>
<dbReference type="STRING" id="257708.RGI145_20245"/>
<dbReference type="SMART" id="SM01359">
    <property type="entry name" value="A2M_N_2"/>
    <property type="match status" value="1"/>
</dbReference>
<dbReference type="Pfam" id="PF17962">
    <property type="entry name" value="bMG6"/>
    <property type="match status" value="1"/>
</dbReference>
<feature type="signal peptide" evidence="3">
    <location>
        <begin position="1"/>
        <end position="29"/>
    </location>
</feature>
<dbReference type="PANTHER" id="PTHR40094">
    <property type="entry name" value="ALPHA-2-MACROGLOBULIN HOMOLOG"/>
    <property type="match status" value="1"/>
</dbReference>
<feature type="domain" description="Alpha-2-macroglobulin bait region" evidence="4">
    <location>
        <begin position="883"/>
        <end position="1029"/>
    </location>
</feature>
<evidence type="ECO:0000256" key="2">
    <source>
        <dbReference type="ARBA" id="ARBA00022729"/>
    </source>
</evidence>
<evidence type="ECO:0000259" key="5">
    <source>
        <dbReference type="SMART" id="SM01360"/>
    </source>
</evidence>
<dbReference type="InterPro" id="IPR041203">
    <property type="entry name" value="Bact_A2M_MG5"/>
</dbReference>
<dbReference type="InterPro" id="IPR002890">
    <property type="entry name" value="MG2"/>
</dbReference>
<name>A0A1L7ALL7_9PROT</name>
<dbReference type="InterPro" id="IPR001599">
    <property type="entry name" value="Macroglobln_a2"/>
</dbReference>
<dbReference type="InterPro" id="IPR051802">
    <property type="entry name" value="YfhM-like"/>
</dbReference>
<dbReference type="InterPro" id="IPR011990">
    <property type="entry name" value="TPR-like_helical_dom_sf"/>
</dbReference>
<proteinExistence type="inferred from homology"/>
<dbReference type="InterPro" id="IPR011625">
    <property type="entry name" value="A2M_N_BRD"/>
</dbReference>
<dbReference type="SMART" id="SM01360">
    <property type="entry name" value="A2M"/>
    <property type="match status" value="1"/>
</dbReference>
<evidence type="ECO:0000259" key="4">
    <source>
        <dbReference type="SMART" id="SM01359"/>
    </source>
</evidence>
<dbReference type="InterPro" id="IPR041462">
    <property type="entry name" value="Bact_A2M_MG6"/>
</dbReference>
<accession>A0A1L7ALL7</accession>
<dbReference type="Pfam" id="PF11974">
    <property type="entry name" value="bMG3"/>
    <property type="match status" value="1"/>
</dbReference>
<evidence type="ECO:0008006" key="8">
    <source>
        <dbReference type="Google" id="ProtNLM"/>
    </source>
</evidence>
<feature type="domain" description="Alpha-2-macroglobulin" evidence="5">
    <location>
        <begin position="1089"/>
        <end position="1177"/>
    </location>
</feature>
<evidence type="ECO:0000256" key="1">
    <source>
        <dbReference type="ARBA" id="ARBA00010556"/>
    </source>
</evidence>
<dbReference type="KEGG" id="rgi:RGI145_20245"/>
<evidence type="ECO:0000313" key="7">
    <source>
        <dbReference type="Proteomes" id="UP000185494"/>
    </source>
</evidence>
<dbReference type="Pfam" id="PF17973">
    <property type="entry name" value="bMG10"/>
    <property type="match status" value="1"/>
</dbReference>
<dbReference type="PIRSF" id="PIRSF038980">
    <property type="entry name" value="A2M_bac"/>
    <property type="match status" value="1"/>
</dbReference>
<gene>
    <name evidence="6" type="ORF">RGI145_20245</name>
</gene>
<evidence type="ECO:0000256" key="3">
    <source>
        <dbReference type="SAM" id="SignalP"/>
    </source>
</evidence>
<dbReference type="InterPro" id="IPR008930">
    <property type="entry name" value="Terpenoid_cyclase/PrenylTrfase"/>
</dbReference>
<dbReference type="InterPro" id="IPR041246">
    <property type="entry name" value="Bact_MG10"/>
</dbReference>
<feature type="chain" id="PRO_5009871209" description="Alpha-2-macroglobulin" evidence="3">
    <location>
        <begin position="30"/>
        <end position="1736"/>
    </location>
</feature>
<protein>
    <recommendedName>
        <fullName evidence="8">Alpha-2-macroglobulin</fullName>
    </recommendedName>
</protein>
<dbReference type="PANTHER" id="PTHR40094:SF1">
    <property type="entry name" value="UBIQUITIN DOMAIN-CONTAINING PROTEIN"/>
    <property type="match status" value="1"/>
</dbReference>
<dbReference type="InterPro" id="IPR026284">
    <property type="entry name" value="A2MG_proteobact"/>
</dbReference>
<evidence type="ECO:0000313" key="6">
    <source>
        <dbReference type="EMBL" id="APT59663.1"/>
    </source>
</evidence>
<dbReference type="Pfam" id="PF00207">
    <property type="entry name" value="A2M"/>
    <property type="match status" value="1"/>
</dbReference>
<dbReference type="RefSeq" id="WP_075800373.1">
    <property type="nucleotide sequence ID" value="NZ_CP015584.1"/>
</dbReference>
<dbReference type="GO" id="GO:0004866">
    <property type="term" value="F:endopeptidase inhibitor activity"/>
    <property type="evidence" value="ECO:0007669"/>
    <property type="project" value="InterPro"/>
</dbReference>
<dbReference type="Gene3D" id="2.60.40.1930">
    <property type="match status" value="1"/>
</dbReference>
<dbReference type="InterPro" id="IPR021868">
    <property type="entry name" value="Alpha_2_Macroglob_MG3"/>
</dbReference>
<dbReference type="Pfam" id="PF01835">
    <property type="entry name" value="MG2"/>
    <property type="match status" value="1"/>
</dbReference>
<sequence length="1736" mass="182484">MTLRLPFRSSLLALAVLGSLTAGGLPAGAQTLPELPGVQSDAAGYARDLARRFPAGATVQQRAQAEAQARQAEARGDWNAAAAAWEQRLGMPEAKPEQWLALARAQLLRNPPQPARALQAAWQNFNGVAAGAPEIPALQVMAQALQRLDRWAPAIAVLEAVVERAPDDAAAMQVLEAARQQAGLLLRRVRTEPEAEPTRACLGFTGRLSPAPDWQPGDWVKAEPPLPDLAVTREGQELCIAGLPWGATTRLVLRAGLPGAGGANLRADTPVAVAMPDRAPRIGFDATRFILPRGQVARVGLSTVNIRQLRLRLVRITERNLQPFSQDFSPTEAIESYAADGVTERWGRTVWEGKAAVPGFRENLPARFALPLPEEVRKAGPGRYVLLAAEDTGGPADSASSRETATGLQIVSTDLGLTAWRGTGGLAAQLRGLGDAKPRAGAKVALVARNNDILAEAESDADGVVRFDAPLLRGEGPVAPVALHAALGDDLVALQLDAAAFDLSDRGAEGLAQPGPLDAFLWLERGIYRPGETVNVTALLRDAAGRPRDLPLRLRLVRPNGQVAAEAVPERGPDAAIAWPVALGGGAAAGVWRVEARIEPGQPPVGVAEFRVDAFVPERLAVTLGPAPGPLVPGTPLAVPVEARFLYGAPAAGLEGQVEGTLGVDPAPFAPDAADGTRRRSPWEGWRFGLSEEPLEGGVIPGAELVTDDQGRGVAWIDLPSVPDASRPLRAALVLALSDPNGRPNRATLDLPVRGANPFLAIRPGFANGSVDANAEAAFDIALVSPEGAALAGPVQVRLLRERPDWRIVTRGGVARYQTVWRDEVVDTATLATAPDRPARFARSLPFGRYRIEAVQPGGLAIAALRFRSGWVGSDSAEVPDKVDVSADRPAYAAGDRARIRVSPPFAGRVSVAVLTDRLVSVREAEIPEGGAELEVPVEAGWGAGAYVAVTVFRPGEAAEGQPRRALGLAWVALDPAPRRLDVAIGAPDLLRPRQRVEIPVSIGPAQGGNAAGPVHLTLAAVDEGVLRLTDFRTPDPVAHFLGRRRLGTDIRDDYGRLIPVPEGEAAALRQGGDADSGNAVQPPQRVVSLFSGIVAAGPDGVARVPLDLPDFAGELRLMAVAWSGERIGSAGRDVTVRDPVVAEALLPRFLAPGDTARMPVLLHNLELPAGEVAAEIRLEGPLALDGLARLAATLATGARAQPFATLRATGAGEGVVHLAITGPGGFRAERESRIAIRSSRPRLEEVAVSDLAPGGEVRIAPDLSRFVAGTARVEASWGQPVRYDPLALARRALDFPLFCAEQSATRVLALATAPGLFPAAAEREARLAGAIAALLDKQRWDGAFSLWGANGEADPWISAYATEALLRARDSGATVPQAALDSALAGLARDAEDVAPDKPEEFADQAYRLHVLALAGRPLPGATRRLSEQLARLPTPIARAQLGAALARIGQQGRAEAAFAAALADPARKPWFHDYGTATRDVLAVTLLLRESGLLPAQLQASLARLPGARELSPDTSSTQEQAWAVLLAAALGRDGTPARIVLDGKALPPAPVVSLALAPGAATARNAGDRAVIQSVATRGLPSQPLAAARSGMRISRRFLAPDGSDLNLDTLRQNQSLILLIEARAETGESHRALIQQGLPAGWEIDRRLPAGTVAAMPFLGELSEPASVAALDDRFAVVADLSPQDAVARFAVVLRAVTPGSFELPGAQVEDMYRPAVFARQNSGRISVLPPE</sequence>
<dbReference type="Proteomes" id="UP000185494">
    <property type="component" value="Chromosome 2"/>
</dbReference>
<reference evidence="6 7" key="1">
    <citation type="submission" date="2016-05" db="EMBL/GenBank/DDBJ databases">
        <title>Complete Genome and Methylome Analysis of Psychrotrophic Bacterial Isolates from Antarctic Lake Untersee.</title>
        <authorList>
            <person name="Fomenkov A."/>
            <person name="Akimov V.N."/>
            <person name="Vasilyeva L.V."/>
            <person name="Andersen D."/>
            <person name="Vincze T."/>
            <person name="Roberts R.J."/>
        </authorList>
    </citation>
    <scope>NUCLEOTIDE SEQUENCE [LARGE SCALE GENOMIC DNA]</scope>
    <source>
        <strain evidence="6 7">U14-5</strain>
    </source>
</reference>
<dbReference type="SUPFAM" id="SSF48452">
    <property type="entry name" value="TPR-like"/>
    <property type="match status" value="1"/>
</dbReference>
<dbReference type="Pfam" id="PF17972">
    <property type="entry name" value="bMG5"/>
    <property type="match status" value="1"/>
</dbReference>
<organism evidence="6 7">
    <name type="scientific">Roseomonas gilardii</name>
    <dbReference type="NCBI Taxonomy" id="257708"/>
    <lineage>
        <taxon>Bacteria</taxon>
        <taxon>Pseudomonadati</taxon>
        <taxon>Pseudomonadota</taxon>
        <taxon>Alphaproteobacteria</taxon>
        <taxon>Acetobacterales</taxon>
        <taxon>Roseomonadaceae</taxon>
        <taxon>Roseomonas</taxon>
    </lineage>
</organism>
<dbReference type="Gene3D" id="1.50.10.20">
    <property type="match status" value="1"/>
</dbReference>
<dbReference type="SUPFAM" id="SSF48239">
    <property type="entry name" value="Terpenoid cyclases/Protein prenyltransferases"/>
    <property type="match status" value="1"/>
</dbReference>